<evidence type="ECO:0000313" key="1">
    <source>
        <dbReference type="EMBL" id="RCN46217.1"/>
    </source>
</evidence>
<organism evidence="1 2">
    <name type="scientific">Ancylostoma caninum</name>
    <name type="common">Dog hookworm</name>
    <dbReference type="NCBI Taxonomy" id="29170"/>
    <lineage>
        <taxon>Eukaryota</taxon>
        <taxon>Metazoa</taxon>
        <taxon>Ecdysozoa</taxon>
        <taxon>Nematoda</taxon>
        <taxon>Chromadorea</taxon>
        <taxon>Rhabditida</taxon>
        <taxon>Rhabditina</taxon>
        <taxon>Rhabditomorpha</taxon>
        <taxon>Strongyloidea</taxon>
        <taxon>Ancylostomatidae</taxon>
        <taxon>Ancylostomatinae</taxon>
        <taxon>Ancylostoma</taxon>
    </lineage>
</organism>
<evidence type="ECO:0000313" key="2">
    <source>
        <dbReference type="Proteomes" id="UP000252519"/>
    </source>
</evidence>
<dbReference type="OrthoDB" id="5790020at2759"/>
<protein>
    <submittedName>
        <fullName evidence="1">Uncharacterized protein</fullName>
    </submittedName>
</protein>
<name>A0A368GTD6_ANCCA</name>
<comment type="caution">
    <text evidence="1">The sequence shown here is derived from an EMBL/GenBank/DDBJ whole genome shotgun (WGS) entry which is preliminary data.</text>
</comment>
<dbReference type="Proteomes" id="UP000252519">
    <property type="component" value="Unassembled WGS sequence"/>
</dbReference>
<accession>A0A368GTD6</accession>
<dbReference type="AlphaFoldDB" id="A0A368GTD6"/>
<dbReference type="EMBL" id="JOJR01000084">
    <property type="protein sequence ID" value="RCN46217.1"/>
    <property type="molecule type" value="Genomic_DNA"/>
</dbReference>
<gene>
    <name evidence="1" type="ORF">ANCCAN_07763</name>
</gene>
<sequence length="84" mass="9116">MTKVNIVSSVVTLNLSDYHTAAANRRKLLHSKAFDIHSTYSEEVRGNPDLAIVFTSPPFKCKALSGPEVALLPPQVLQKVGAIL</sequence>
<reference evidence="1 2" key="1">
    <citation type="submission" date="2014-10" db="EMBL/GenBank/DDBJ databases">
        <title>Draft genome of the hookworm Ancylostoma caninum.</title>
        <authorList>
            <person name="Mitreva M."/>
        </authorList>
    </citation>
    <scope>NUCLEOTIDE SEQUENCE [LARGE SCALE GENOMIC DNA]</scope>
    <source>
        <strain evidence="1 2">Baltimore</strain>
    </source>
</reference>
<keyword evidence="2" id="KW-1185">Reference proteome</keyword>
<proteinExistence type="predicted"/>